<keyword evidence="2" id="KW-1185">Reference proteome</keyword>
<reference evidence="1 2" key="2">
    <citation type="journal article" date="2018" name="New Phytol.">
        <title>High intraspecific genome diversity in the model arbuscular mycorrhizal symbiont Rhizophagus irregularis.</title>
        <authorList>
            <person name="Chen E.C.H."/>
            <person name="Morin E."/>
            <person name="Beaudet D."/>
            <person name="Noel J."/>
            <person name="Yildirir G."/>
            <person name="Ndikumana S."/>
            <person name="Charron P."/>
            <person name="St-Onge C."/>
            <person name="Giorgi J."/>
            <person name="Kruger M."/>
            <person name="Marton T."/>
            <person name="Ropars J."/>
            <person name="Grigoriev I.V."/>
            <person name="Hainaut M."/>
            <person name="Henrissat B."/>
            <person name="Roux C."/>
            <person name="Martin F."/>
            <person name="Corradi N."/>
        </authorList>
    </citation>
    <scope>NUCLEOTIDE SEQUENCE [LARGE SCALE GENOMIC DNA]</scope>
    <source>
        <strain evidence="1 2">DAOM 197198</strain>
    </source>
</reference>
<evidence type="ECO:0000313" key="1">
    <source>
        <dbReference type="EMBL" id="POG53493.1"/>
    </source>
</evidence>
<reference evidence="1 2" key="1">
    <citation type="journal article" date="2013" name="Proc. Natl. Acad. Sci. U.S.A.">
        <title>Genome of an arbuscular mycorrhizal fungus provides insight into the oldest plant symbiosis.</title>
        <authorList>
            <person name="Tisserant E."/>
            <person name="Malbreil M."/>
            <person name="Kuo A."/>
            <person name="Kohler A."/>
            <person name="Symeonidi A."/>
            <person name="Balestrini R."/>
            <person name="Charron P."/>
            <person name="Duensing N."/>
            <person name="Frei Dit Frey N."/>
            <person name="Gianinazzi-Pearson V."/>
            <person name="Gilbert L.B."/>
            <person name="Handa Y."/>
            <person name="Herr J.R."/>
            <person name="Hijri M."/>
            <person name="Koul R."/>
            <person name="Kawaguchi M."/>
            <person name="Krajinski F."/>
            <person name="Lammers P.J."/>
            <person name="Masclaux F.G."/>
            <person name="Murat C."/>
            <person name="Morin E."/>
            <person name="Ndikumana S."/>
            <person name="Pagni M."/>
            <person name="Petitpierre D."/>
            <person name="Requena N."/>
            <person name="Rosikiewicz P."/>
            <person name="Riley R."/>
            <person name="Saito K."/>
            <person name="San Clemente H."/>
            <person name="Shapiro H."/>
            <person name="van Tuinen D."/>
            <person name="Becard G."/>
            <person name="Bonfante P."/>
            <person name="Paszkowski U."/>
            <person name="Shachar-Hill Y.Y."/>
            <person name="Tuskan G.A."/>
            <person name="Young P.W."/>
            <person name="Sanders I.R."/>
            <person name="Henrissat B."/>
            <person name="Rensing S.A."/>
            <person name="Grigoriev I.V."/>
            <person name="Corradi N."/>
            <person name="Roux C."/>
            <person name="Martin F."/>
        </authorList>
    </citation>
    <scope>NUCLEOTIDE SEQUENCE [LARGE SCALE GENOMIC DNA]</scope>
    <source>
        <strain evidence="1 2">DAOM 197198</strain>
    </source>
</reference>
<sequence length="87" mass="10352">MNLILQCFILLTKINKPCYVPKLEEGQTILVKINQLRFQSHYSKPLKSQTTMLKRSSSIFFSFIRTQQSNFISKSTREMLHHHHHHI</sequence>
<organism evidence="1 2">
    <name type="scientific">Rhizophagus irregularis (strain DAOM 181602 / DAOM 197198 / MUCL 43194)</name>
    <name type="common">Arbuscular mycorrhizal fungus</name>
    <name type="synonym">Glomus intraradices</name>
    <dbReference type="NCBI Taxonomy" id="747089"/>
    <lineage>
        <taxon>Eukaryota</taxon>
        <taxon>Fungi</taxon>
        <taxon>Fungi incertae sedis</taxon>
        <taxon>Mucoromycota</taxon>
        <taxon>Glomeromycotina</taxon>
        <taxon>Glomeromycetes</taxon>
        <taxon>Glomerales</taxon>
        <taxon>Glomeraceae</taxon>
        <taxon>Rhizophagus</taxon>
    </lineage>
</organism>
<protein>
    <submittedName>
        <fullName evidence="1">Uncharacterized protein</fullName>
    </submittedName>
</protein>
<dbReference type="AlphaFoldDB" id="A0A2P4NK31"/>
<evidence type="ECO:0000313" key="2">
    <source>
        <dbReference type="Proteomes" id="UP000018888"/>
    </source>
</evidence>
<accession>A0A2P4NK31</accession>
<dbReference type="Proteomes" id="UP000018888">
    <property type="component" value="Unassembled WGS sequence"/>
</dbReference>
<name>A0A2P4NK31_RHIID</name>
<dbReference type="EMBL" id="AUPC02000981">
    <property type="protein sequence ID" value="POG53493.1"/>
    <property type="molecule type" value="Genomic_DNA"/>
</dbReference>
<comment type="caution">
    <text evidence="1">The sequence shown here is derived from an EMBL/GenBank/DDBJ whole genome shotgun (WGS) entry which is preliminary data.</text>
</comment>
<proteinExistence type="predicted"/>
<gene>
    <name evidence="1" type="ORF">GLOIN_2v1740603</name>
</gene>